<feature type="compositionally biased region" description="Low complexity" evidence="1">
    <location>
        <begin position="66"/>
        <end position="87"/>
    </location>
</feature>
<feature type="region of interest" description="Disordered" evidence="1">
    <location>
        <begin position="158"/>
        <end position="209"/>
    </location>
</feature>
<evidence type="ECO:0000313" key="2">
    <source>
        <dbReference type="EMBL" id="KFG32950.1"/>
    </source>
</evidence>
<dbReference type="EMBL" id="AEYI02001803">
    <property type="protein sequence ID" value="KFG32950.1"/>
    <property type="molecule type" value="Genomic_DNA"/>
</dbReference>
<feature type="compositionally biased region" description="Polar residues" evidence="1">
    <location>
        <begin position="189"/>
        <end position="209"/>
    </location>
</feature>
<evidence type="ECO:0000313" key="3">
    <source>
        <dbReference type="Proteomes" id="UP000028828"/>
    </source>
</evidence>
<proteinExistence type="predicted"/>
<dbReference type="AlphaFoldDB" id="A0A086JLD2"/>
<dbReference type="OrthoDB" id="10371299at2759"/>
<name>A0A086JLD2_TOXGO</name>
<organism evidence="2 3">
    <name type="scientific">Toxoplasma gondii p89</name>
    <dbReference type="NCBI Taxonomy" id="943119"/>
    <lineage>
        <taxon>Eukaryota</taxon>
        <taxon>Sar</taxon>
        <taxon>Alveolata</taxon>
        <taxon>Apicomplexa</taxon>
        <taxon>Conoidasida</taxon>
        <taxon>Coccidia</taxon>
        <taxon>Eucoccidiorida</taxon>
        <taxon>Eimeriorina</taxon>
        <taxon>Sarcocystidae</taxon>
        <taxon>Toxoplasma</taxon>
    </lineage>
</organism>
<accession>A0A086JLD2</accession>
<protein>
    <submittedName>
        <fullName evidence="2">Uncharacterized protein</fullName>
    </submittedName>
</protein>
<feature type="compositionally biased region" description="Low complexity" evidence="1">
    <location>
        <begin position="94"/>
        <end position="107"/>
    </location>
</feature>
<dbReference type="Proteomes" id="UP000028828">
    <property type="component" value="Unassembled WGS sequence"/>
</dbReference>
<feature type="compositionally biased region" description="Polar residues" evidence="1">
    <location>
        <begin position="16"/>
        <end position="58"/>
    </location>
</feature>
<comment type="caution">
    <text evidence="2">The sequence shown here is derived from an EMBL/GenBank/DDBJ whole genome shotgun (WGS) entry which is preliminary data.</text>
</comment>
<gene>
    <name evidence="2" type="ORF">TGP89_266300</name>
</gene>
<evidence type="ECO:0000256" key="1">
    <source>
        <dbReference type="SAM" id="MobiDB-lite"/>
    </source>
</evidence>
<sequence length="209" mass="23308">MAMPSCPPQSAYPQAADSTAWNSQQGYYNPQQYADQESCQGSWHPQDSLSAQHVAQPTPQGPSPNQEQLRQQYEQMQQMYEQQCAEQGWRGQQESSASPEMSSPANSVYLPQPAMYGHMTKPIPQVPFHPGYQYAPGISVHYNYYVAAEYTARLEKDQQKLAAKQGEGEKEERKESGESQQEQALKPLFTSTQRLASGQTSCGLPPNSV</sequence>
<reference evidence="2 3" key="1">
    <citation type="submission" date="2014-03" db="EMBL/GenBank/DDBJ databases">
        <authorList>
            <person name="Sibley D."/>
            <person name="Venepally P."/>
            <person name="Karamycheva S."/>
            <person name="Hadjithomas M."/>
            <person name="Khan A."/>
            <person name="Brunk B."/>
            <person name="Roos D."/>
            <person name="Caler E."/>
            <person name="Lorenzi H."/>
        </authorList>
    </citation>
    <scope>NUCLEOTIDE SEQUENCE [LARGE SCALE GENOMIC DNA]</scope>
    <source>
        <strain evidence="3">p89</strain>
    </source>
</reference>
<feature type="compositionally biased region" description="Basic and acidic residues" evidence="1">
    <location>
        <begin position="166"/>
        <end position="177"/>
    </location>
</feature>
<dbReference type="VEuPathDB" id="ToxoDB:TGP89_266300"/>
<feature type="region of interest" description="Disordered" evidence="1">
    <location>
        <begin position="1"/>
        <end position="109"/>
    </location>
</feature>